<keyword evidence="1" id="KW-0560">Oxidoreductase</keyword>
<evidence type="ECO:0000313" key="2">
    <source>
        <dbReference type="EMBL" id="THG97702.1"/>
    </source>
</evidence>
<dbReference type="SUPFAM" id="SSF51735">
    <property type="entry name" value="NAD(P)-binding Rossmann-fold domains"/>
    <property type="match status" value="1"/>
</dbReference>
<keyword evidence="3" id="KW-1185">Reference proteome</keyword>
<dbReference type="CDD" id="cd05327">
    <property type="entry name" value="retinol-DH_like_SDR_c_like"/>
    <property type="match status" value="1"/>
</dbReference>
<dbReference type="PRINTS" id="PR00081">
    <property type="entry name" value="GDHRDH"/>
</dbReference>
<organism evidence="2 3">
    <name type="scientific">Phellinidium pouzarii</name>
    <dbReference type="NCBI Taxonomy" id="167371"/>
    <lineage>
        <taxon>Eukaryota</taxon>
        <taxon>Fungi</taxon>
        <taxon>Dikarya</taxon>
        <taxon>Basidiomycota</taxon>
        <taxon>Agaricomycotina</taxon>
        <taxon>Agaricomycetes</taxon>
        <taxon>Hymenochaetales</taxon>
        <taxon>Hymenochaetaceae</taxon>
        <taxon>Phellinidium</taxon>
    </lineage>
</organism>
<reference evidence="2 3" key="1">
    <citation type="submission" date="2019-02" db="EMBL/GenBank/DDBJ databases">
        <title>Genome sequencing of the rare red list fungi Phellinidium pouzarii.</title>
        <authorList>
            <person name="Buettner E."/>
            <person name="Kellner H."/>
        </authorList>
    </citation>
    <scope>NUCLEOTIDE SEQUENCE [LARGE SCALE GENOMIC DNA]</scope>
    <source>
        <strain evidence="2 3">DSM 108285</strain>
    </source>
</reference>
<dbReference type="Pfam" id="PF00106">
    <property type="entry name" value="adh_short"/>
    <property type="match status" value="1"/>
</dbReference>
<protein>
    <recommendedName>
        <fullName evidence="4">NAD(P)-binding protein</fullName>
    </recommendedName>
</protein>
<dbReference type="AlphaFoldDB" id="A0A4V3XAC9"/>
<dbReference type="PANTHER" id="PTHR43157">
    <property type="entry name" value="PHOSPHATIDYLINOSITOL-GLYCAN BIOSYNTHESIS CLASS F PROTEIN-RELATED"/>
    <property type="match status" value="1"/>
</dbReference>
<dbReference type="PANTHER" id="PTHR43157:SF31">
    <property type="entry name" value="PHOSPHATIDYLINOSITOL-GLYCAN BIOSYNTHESIS CLASS F PROTEIN"/>
    <property type="match status" value="1"/>
</dbReference>
<comment type="caution">
    <text evidence="2">The sequence shown here is derived from an EMBL/GenBank/DDBJ whole genome shotgun (WGS) entry which is preliminary data.</text>
</comment>
<dbReference type="EMBL" id="SGPK01000783">
    <property type="protein sequence ID" value="THG97702.1"/>
    <property type="molecule type" value="Genomic_DNA"/>
</dbReference>
<dbReference type="InterPro" id="IPR036291">
    <property type="entry name" value="NAD(P)-bd_dom_sf"/>
</dbReference>
<accession>A0A4V3XAC9</accession>
<dbReference type="Proteomes" id="UP000308199">
    <property type="component" value="Unassembled WGS sequence"/>
</dbReference>
<sequence length="323" mass="35569">MTWDIDRDMQDLPGKVAIVTGGNTGIGKETVRQLARRGAVVYMASRTEARARAAIAELNSAHPEIATKGGRIEFLELDLTSLAGCQAAARAFLEKETRLDILVNNAGIMATPFELTADGFDIQFQSNYLGHFAFTYPLLPTLVKTSEDPSTSVRIVQVSSSGHAFASSDVSFDKVASVNRDFGSTWTRYGQSKLSNILFAKALDKRLASHRIFSSATHPGVVRTELNRGYMQTYPWLSRVQGVLEGILKALVLTSPYKGALTPLYAAVASEIEENGWRGEYFVPYAKRTQPSKLAMDEKLADELWTFSENVVREKCGSLDSRE</sequence>
<dbReference type="InterPro" id="IPR002347">
    <property type="entry name" value="SDR_fam"/>
</dbReference>
<evidence type="ECO:0000313" key="3">
    <source>
        <dbReference type="Proteomes" id="UP000308199"/>
    </source>
</evidence>
<name>A0A4V3XAC9_9AGAM</name>
<dbReference type="GO" id="GO:0016491">
    <property type="term" value="F:oxidoreductase activity"/>
    <property type="evidence" value="ECO:0007669"/>
    <property type="project" value="UniProtKB-KW"/>
</dbReference>
<dbReference type="OrthoDB" id="191139at2759"/>
<evidence type="ECO:0000256" key="1">
    <source>
        <dbReference type="ARBA" id="ARBA00023002"/>
    </source>
</evidence>
<dbReference type="Gene3D" id="3.40.50.720">
    <property type="entry name" value="NAD(P)-binding Rossmann-like Domain"/>
    <property type="match status" value="1"/>
</dbReference>
<proteinExistence type="predicted"/>
<gene>
    <name evidence="2" type="ORF">EW145_g7560</name>
</gene>
<evidence type="ECO:0008006" key="4">
    <source>
        <dbReference type="Google" id="ProtNLM"/>
    </source>
</evidence>